<keyword evidence="2" id="KW-0408">Iron</keyword>
<dbReference type="InterPro" id="IPR053135">
    <property type="entry name" value="AKR2_Oxidoreductase"/>
</dbReference>
<dbReference type="GO" id="GO:0051536">
    <property type="term" value="F:iron-sulfur cluster binding"/>
    <property type="evidence" value="ECO:0007669"/>
    <property type="project" value="UniProtKB-KW"/>
</dbReference>
<dbReference type="EC" id="1.1.1.-" evidence="5"/>
<comment type="caution">
    <text evidence="5">The sequence shown here is derived from an EMBL/GenBank/DDBJ whole genome shotgun (WGS) entry which is preliminary data.</text>
</comment>
<gene>
    <name evidence="5" type="primary">yhdN_1</name>
    <name evidence="5" type="ORF">BWY41_01005</name>
</gene>
<keyword evidence="5" id="KW-0560">Oxidoreductase</keyword>
<dbReference type="CDD" id="cd19100">
    <property type="entry name" value="AKR_unchar"/>
    <property type="match status" value="1"/>
</dbReference>
<proteinExistence type="predicted"/>
<keyword evidence="3" id="KW-0411">Iron-sulfur</keyword>
<keyword evidence="1" id="KW-0479">Metal-binding</keyword>
<dbReference type="InterPro" id="IPR023210">
    <property type="entry name" value="NADP_OxRdtase_dom"/>
</dbReference>
<dbReference type="GO" id="GO:0046872">
    <property type="term" value="F:metal ion binding"/>
    <property type="evidence" value="ECO:0007669"/>
    <property type="project" value="UniProtKB-KW"/>
</dbReference>
<evidence type="ECO:0000256" key="2">
    <source>
        <dbReference type="ARBA" id="ARBA00023004"/>
    </source>
</evidence>
<dbReference type="Pfam" id="PF00248">
    <property type="entry name" value="Aldo_ket_red"/>
    <property type="match status" value="1"/>
</dbReference>
<dbReference type="EMBL" id="MWBQ01000067">
    <property type="protein sequence ID" value="OQA58679.1"/>
    <property type="molecule type" value="Genomic_DNA"/>
</dbReference>
<dbReference type="InterPro" id="IPR036812">
    <property type="entry name" value="NAD(P)_OxRdtase_dom_sf"/>
</dbReference>
<evidence type="ECO:0000256" key="3">
    <source>
        <dbReference type="ARBA" id="ARBA00023014"/>
    </source>
</evidence>
<evidence type="ECO:0000313" key="5">
    <source>
        <dbReference type="EMBL" id="OQA58679.1"/>
    </source>
</evidence>
<dbReference type="SUPFAM" id="SSF51430">
    <property type="entry name" value="NAD(P)-linked oxidoreductase"/>
    <property type="match status" value="1"/>
</dbReference>
<dbReference type="InterPro" id="IPR017900">
    <property type="entry name" value="4Fe4S_Fe_S_CS"/>
</dbReference>
<dbReference type="AlphaFoldDB" id="A0A1V5SVY1"/>
<evidence type="ECO:0000256" key="1">
    <source>
        <dbReference type="ARBA" id="ARBA00022723"/>
    </source>
</evidence>
<evidence type="ECO:0000259" key="4">
    <source>
        <dbReference type="PROSITE" id="PS51379"/>
    </source>
</evidence>
<dbReference type="Proteomes" id="UP000485569">
    <property type="component" value="Unassembled WGS sequence"/>
</dbReference>
<feature type="domain" description="4Fe-4S ferredoxin-type" evidence="4">
    <location>
        <begin position="326"/>
        <end position="357"/>
    </location>
</feature>
<dbReference type="PANTHER" id="PTHR43312:SF1">
    <property type="entry name" value="NADP-DEPENDENT OXIDOREDUCTASE DOMAIN-CONTAINING PROTEIN"/>
    <property type="match status" value="1"/>
</dbReference>
<dbReference type="GO" id="GO:0016491">
    <property type="term" value="F:oxidoreductase activity"/>
    <property type="evidence" value="ECO:0007669"/>
    <property type="project" value="UniProtKB-KW"/>
</dbReference>
<dbReference type="PROSITE" id="PS00198">
    <property type="entry name" value="4FE4S_FER_1"/>
    <property type="match status" value="1"/>
</dbReference>
<dbReference type="Gene3D" id="3.20.20.100">
    <property type="entry name" value="NADP-dependent oxidoreductase domain"/>
    <property type="match status" value="1"/>
</dbReference>
<dbReference type="PANTHER" id="PTHR43312">
    <property type="entry name" value="D-THREO-ALDOSE 1-DEHYDROGENASE"/>
    <property type="match status" value="1"/>
</dbReference>
<dbReference type="SUPFAM" id="SSF46548">
    <property type="entry name" value="alpha-helical ferredoxin"/>
    <property type="match status" value="1"/>
</dbReference>
<reference evidence="5" key="1">
    <citation type="submission" date="2017-02" db="EMBL/GenBank/DDBJ databases">
        <title>Delving into the versatile metabolic prowess of the omnipresent phylum Bacteroidetes.</title>
        <authorList>
            <person name="Nobu M.K."/>
            <person name="Mei R."/>
            <person name="Narihiro T."/>
            <person name="Kuroda K."/>
            <person name="Liu W.-T."/>
        </authorList>
    </citation>
    <scope>NUCLEOTIDE SEQUENCE</scope>
    <source>
        <strain evidence="5">ADurb.Bin276</strain>
    </source>
</reference>
<name>A0A1V5SVY1_9BACT</name>
<dbReference type="PROSITE" id="PS51379">
    <property type="entry name" value="4FE4S_FER_2"/>
    <property type="match status" value="1"/>
</dbReference>
<dbReference type="InterPro" id="IPR017896">
    <property type="entry name" value="4Fe4S_Fe-S-bd"/>
</dbReference>
<organism evidence="5">
    <name type="scientific">Candidatus Atribacter allofermentans</name>
    <dbReference type="NCBI Taxonomy" id="1852833"/>
    <lineage>
        <taxon>Bacteria</taxon>
        <taxon>Pseudomonadati</taxon>
        <taxon>Atribacterota</taxon>
        <taxon>Atribacteria</taxon>
        <taxon>Atribacterales</taxon>
        <taxon>Atribacteraceae</taxon>
        <taxon>Atribacter</taxon>
    </lineage>
</organism>
<sequence>MQKRKLGKTNLDISVMGLGGFHLIELSEKNALEIINRYLDRGGNYLETAAGYGFGNSELKIGKVAKNRRQEFILASKSIERKKKELLASIDESLKRLQTDSIDIFFLHEFGRHEFVDIASGPNGALEGLEEAKRLGKIRFTAFSSHTGPEVALRALNSYPFDVIMIPLNFFDRFNFPAWESQVIPAALEKNVGLLAMKVFADGLLWKNWENALRYTLSLPISSAIIGANTLEYLEKDIQFINTIQAMSEKEKEQLFLKASELGQYVCRQCDKCLPCPEKINIPWIFALEGQWDRQLADGVVRDPGEYALRDRLRFWFGNQDYAQEAYKKVDPKALACSECGECIPRCPYHLPIIEKLKIAHDKLTDTRPPVKIRII</sequence>
<accession>A0A1V5SVY1</accession>
<protein>
    <submittedName>
        <fullName evidence="5">General stress protein 69</fullName>
        <ecNumber evidence="5">1.1.1.-</ecNumber>
    </submittedName>
</protein>